<evidence type="ECO:0000313" key="3">
    <source>
        <dbReference type="Proteomes" id="UP000672602"/>
    </source>
</evidence>
<keyword evidence="3" id="KW-1185">Reference proteome</keyword>
<accession>A0A8J7RYL7</accession>
<dbReference type="AlphaFoldDB" id="A0A8J7RYL7"/>
<dbReference type="InterPro" id="IPR016181">
    <property type="entry name" value="Acyl_CoA_acyltransferase"/>
</dbReference>
<proteinExistence type="predicted"/>
<protein>
    <submittedName>
        <fullName evidence="2">GNAT family N-acetyltransferase</fullName>
        <ecNumber evidence="2">2.3.1.-</ecNumber>
    </submittedName>
</protein>
<gene>
    <name evidence="2" type="ORF">KAJ83_08195</name>
</gene>
<dbReference type="RefSeq" id="WP_210681558.1">
    <property type="nucleotide sequence ID" value="NZ_JAGMWN010000003.1"/>
</dbReference>
<evidence type="ECO:0000313" key="2">
    <source>
        <dbReference type="EMBL" id="MBP5856985.1"/>
    </source>
</evidence>
<keyword evidence="2" id="KW-0012">Acyltransferase</keyword>
<dbReference type="EC" id="2.3.1.-" evidence="2"/>
<name>A0A8J7RYL7_9PROT</name>
<dbReference type="Gene3D" id="3.40.630.30">
    <property type="match status" value="1"/>
</dbReference>
<keyword evidence="2" id="KW-0808">Transferase</keyword>
<reference evidence="2" key="1">
    <citation type="submission" date="2021-04" db="EMBL/GenBank/DDBJ databases">
        <authorList>
            <person name="Zhang D.-C."/>
        </authorList>
    </citation>
    <scope>NUCLEOTIDE SEQUENCE</scope>
    <source>
        <strain evidence="2">CGMCC 1.15697</strain>
    </source>
</reference>
<dbReference type="PROSITE" id="PS51186">
    <property type="entry name" value="GNAT"/>
    <property type="match status" value="1"/>
</dbReference>
<dbReference type="InterPro" id="IPR000182">
    <property type="entry name" value="GNAT_dom"/>
</dbReference>
<feature type="domain" description="N-acetyltransferase" evidence="1">
    <location>
        <begin position="4"/>
        <end position="163"/>
    </location>
</feature>
<dbReference type="SUPFAM" id="SSF55729">
    <property type="entry name" value="Acyl-CoA N-acyltransferases (Nat)"/>
    <property type="match status" value="1"/>
</dbReference>
<organism evidence="2 3">
    <name type="scientific">Marivibrio halodurans</name>
    <dbReference type="NCBI Taxonomy" id="2039722"/>
    <lineage>
        <taxon>Bacteria</taxon>
        <taxon>Pseudomonadati</taxon>
        <taxon>Pseudomonadota</taxon>
        <taxon>Alphaproteobacteria</taxon>
        <taxon>Rhodospirillales</taxon>
        <taxon>Rhodospirillaceae</taxon>
        <taxon>Marivibrio</taxon>
    </lineage>
</organism>
<comment type="caution">
    <text evidence="2">The sequence shown here is derived from an EMBL/GenBank/DDBJ whole genome shotgun (WGS) entry which is preliminary data.</text>
</comment>
<dbReference type="Proteomes" id="UP000672602">
    <property type="component" value="Unassembled WGS sequence"/>
</dbReference>
<dbReference type="Pfam" id="PF13523">
    <property type="entry name" value="Acetyltransf_8"/>
    <property type="match status" value="1"/>
</dbReference>
<sequence>MAVMILRPAKPDDLPLLRAWDNAPHVIAAFGAADRFDWHALMAEPRTTRELLIGEASGRPIGAAILADPMRTDPERWHAHGAGRRLVDLWVGPEADLGQGFGRGMMRLALARAFALGRVRAVIGAPLARNIRARGFLYDLGFGEFGRLPDREGVRILYEMPRARWARRRLKGTGAKT</sequence>
<dbReference type="GO" id="GO:0016747">
    <property type="term" value="F:acyltransferase activity, transferring groups other than amino-acyl groups"/>
    <property type="evidence" value="ECO:0007669"/>
    <property type="project" value="InterPro"/>
</dbReference>
<evidence type="ECO:0000259" key="1">
    <source>
        <dbReference type="PROSITE" id="PS51186"/>
    </source>
</evidence>
<dbReference type="EMBL" id="JAGMWN010000003">
    <property type="protein sequence ID" value="MBP5856985.1"/>
    <property type="molecule type" value="Genomic_DNA"/>
</dbReference>